<dbReference type="InterPro" id="IPR019442">
    <property type="entry name" value="THADA/TRM732_DUF2428"/>
</dbReference>
<dbReference type="Gene3D" id="1.25.10.10">
    <property type="entry name" value="Leucine-rich Repeat Variant"/>
    <property type="match status" value="1"/>
</dbReference>
<dbReference type="InterPro" id="IPR011989">
    <property type="entry name" value="ARM-like"/>
</dbReference>
<evidence type="ECO:0000256" key="2">
    <source>
        <dbReference type="ARBA" id="ARBA00022694"/>
    </source>
</evidence>
<evidence type="ECO:0000256" key="1">
    <source>
        <dbReference type="ARBA" id="ARBA00010409"/>
    </source>
</evidence>
<sequence>MNGLSLRVSSIRANENVKKNSEMRMDLFKVPSSCIYQPENKYISGLAEASTVDEQIKLLKEYSAYILDIEKSLLSNIQILAELFMEAPLKHAVKNTITKFLSQITIGKEVVVLGLSNTIRSRIQGFDKQQKSTLASRNAIVNSIGSCFDNFKVGVDAIRSCLQDILCFFNKSLMLYTDHLSQNISPSDKSEISLYIHVTIRVAISCFTQFSASIRSTYEGEKNVEKLILICWDLLENPEIPMDTKINCGILITMNANLEKRYLRLTERIFSEENSTKKLCLLNGVICTIESDFFNEPDFNGFNIFSKTANVLKEISEENSIEPSIILGVSRGFLQMTKRLLSLQIVEYLKRDHRELIEILAVNLGYSLSHLDHYMDSVRHLCKELLKLTIQLGVKVNDKLNHIIYDYIRNISININTKCILIGAICSIVKAKAVLQAVPNVIEFLLKSLTANDHANINLHINNCYETLMMSYAYEDNKQEWFNKWISPILSEIVRNENNPEVKQTLFDLIRKAIKAYPEIAICMIESKTSVNFGLILTSLGIAKKTGLFDKINSNEQKWKNLLPYREIKLAMVSADDSTRMSALHLLTECHKSTELFTKQDLECILFFLETNINVQAPSLRQKITCYMKNALNRLKSGFLSIIKKSDTDGKSHYYYDFVKRLHHFCIDNLFVGANYSRRTISFQVLIQLLQIASYIFYDDENSSMWNEQQVHSLLSSLNDSYEANKVYCMSVLFYCPKYYFDNLTHVINYDVAKVLMTSIKPNETLSAAYYLEYLCFVNTSIEPPTVAGEPTSGIQPKVHKTLLWCEQILQQDLLVAKASLLRAARDNPMFGCLACIRHLLSKLDFKEIAKCNYWAAFITKLVLTCQDLTQVVSIVVNSSSPEGHLPNDFSAIENYGFDEDVEMQSIDPTGDEEITDECDLDLKITPQMVLLCSWRTVKEVSLILGDIAFRSPIIKSQHSIVAETPVDCTGLMSCERIIEIGSHFTKLLAETKHRGAFEQAYVGFSKLCIRLWGSQHSELHQLPMKWLQEMISVIDSEGSGENGECNLNADKICLTRRSAGIPFMMQALITSELQVSSSKGLQFSVRKLIELCRGGSTAQTRTHSLNILRALFRSTDLGEAIGEFVSDGIECAINGYDAECWSERNSSTLLFSSLMIRVFGVQRTKDSENLNIRNKMTGRIFFLRYPQLYDYFITELEKASQIIVKGARSKKLHPLLLLLSRLYPSALEGSESNLKLSRFVPIVSICSGCSELQTRYLAAKFIAIIVSPDLVFDRIFLLLESLNRSNNKGINPNSLHGALLQILYLVKTRTLGVMPESSNQLNNWIELYTAISNYLFEVKPNFVLYGAIIDILIEILARCQNMIFAEDDQFLDDLSNIVDYLFNLTKQKSFYGTELIMRKLVLIKVVMFMYNDDENSPSGCFLCDIDPNKHDYDYLEAAMNLILLIQDFQELSSNAELYELDRMEIFYIRHLSNCKRTKIKALQNEFAKSPTFHHFLKQIIERNVHYNCTVKAYTILSYSIIGVQSLVTSSSSRENVKTLFDGAIRKPDQLRASIFKCIKCIYSAEMKNPESTLDVNILPTMASAIQCHSIRSTTVQILKITARRFSESKSLEYRLNYSKTLLALLRDDDSDIREAAASIVTYLFNHAEETKIQPTLSSYAQKLFLRSLSKTMLAKKFSISQAIAMLLVLMTNELDEDDEECSSEESEFKVFDKNEVNIYGESELLKEFCMVEIQTLIVDHNVHIDTNADKIVKTAEKFCAVKSAFRNILVDAQKPAKLVNITNDQLQM</sequence>
<dbReference type="EnsemblMetazoa" id="AALFPA23_003817.R4422">
    <property type="protein sequence ID" value="AALFPA23_003817.P4422"/>
    <property type="gene ID" value="AALFPA23_003817"/>
</dbReference>
<comment type="similarity">
    <text evidence="1">Belongs to the THADA family.</text>
</comment>
<keyword evidence="2" id="KW-0819">tRNA processing</keyword>
<name>A0ABM1XXP5_AEDAL</name>
<accession>A0ABM1XXP5</accession>
<dbReference type="RefSeq" id="XP_029733014.2">
    <property type="nucleotide sequence ID" value="XM_029877154.2"/>
</dbReference>
<reference evidence="8" key="1">
    <citation type="journal article" date="2015" name="Proc. Natl. Acad. Sci. U.S.A.">
        <title>Genome sequence of the Asian Tiger mosquito, Aedes albopictus, reveals insights into its biology, genetics, and evolution.</title>
        <authorList>
            <person name="Chen X.G."/>
            <person name="Jiang X."/>
            <person name="Gu J."/>
            <person name="Xu M."/>
            <person name="Wu Y."/>
            <person name="Deng Y."/>
            <person name="Zhang C."/>
            <person name="Bonizzoni M."/>
            <person name="Dermauw W."/>
            <person name="Vontas J."/>
            <person name="Armbruster P."/>
            <person name="Huang X."/>
            <person name="Yang Y."/>
            <person name="Zhang H."/>
            <person name="He W."/>
            <person name="Peng H."/>
            <person name="Liu Y."/>
            <person name="Wu K."/>
            <person name="Chen J."/>
            <person name="Lirakis M."/>
            <person name="Topalis P."/>
            <person name="Van Leeuwen T."/>
            <person name="Hall A.B."/>
            <person name="Jiang X."/>
            <person name="Thorpe C."/>
            <person name="Mueller R.L."/>
            <person name="Sun C."/>
            <person name="Waterhouse R.M."/>
            <person name="Yan G."/>
            <person name="Tu Z.J."/>
            <person name="Fang X."/>
            <person name="James A.A."/>
        </authorList>
    </citation>
    <scope>NUCLEOTIDE SEQUENCE [LARGE SCALE GENOMIC DNA]</scope>
    <source>
        <strain evidence="8">Foshan</strain>
    </source>
</reference>
<dbReference type="GeneID" id="109406716"/>
<dbReference type="SUPFAM" id="SSF48371">
    <property type="entry name" value="ARM repeat"/>
    <property type="match status" value="1"/>
</dbReference>
<dbReference type="Pfam" id="PF10350">
    <property type="entry name" value="DUF2428"/>
    <property type="match status" value="1"/>
</dbReference>
<evidence type="ECO:0000259" key="5">
    <source>
        <dbReference type="Pfam" id="PF25150"/>
    </source>
</evidence>
<feature type="domain" description="DUF2428" evidence="4">
    <location>
        <begin position="858"/>
        <end position="1143"/>
    </location>
</feature>
<evidence type="ECO:0000259" key="4">
    <source>
        <dbReference type="Pfam" id="PF10350"/>
    </source>
</evidence>
<evidence type="ECO:0000259" key="6">
    <source>
        <dbReference type="Pfam" id="PF25151"/>
    </source>
</evidence>
<evidence type="ECO:0000313" key="7">
    <source>
        <dbReference type="EnsemblMetazoa" id="AALFPA23_003817.P4422"/>
    </source>
</evidence>
<proteinExistence type="inferred from homology"/>
<evidence type="ECO:0000256" key="3">
    <source>
        <dbReference type="ARBA" id="ARBA00035698"/>
    </source>
</evidence>
<organism evidence="7 8">
    <name type="scientific">Aedes albopictus</name>
    <name type="common">Asian tiger mosquito</name>
    <name type="synonym">Stegomyia albopicta</name>
    <dbReference type="NCBI Taxonomy" id="7160"/>
    <lineage>
        <taxon>Eukaryota</taxon>
        <taxon>Metazoa</taxon>
        <taxon>Ecdysozoa</taxon>
        <taxon>Arthropoda</taxon>
        <taxon>Hexapoda</taxon>
        <taxon>Insecta</taxon>
        <taxon>Pterygota</taxon>
        <taxon>Neoptera</taxon>
        <taxon>Endopterygota</taxon>
        <taxon>Diptera</taxon>
        <taxon>Nematocera</taxon>
        <taxon>Culicoidea</taxon>
        <taxon>Culicidae</taxon>
        <taxon>Culicinae</taxon>
        <taxon>Aedini</taxon>
        <taxon>Aedes</taxon>
        <taxon>Stegomyia</taxon>
    </lineage>
</organism>
<dbReference type="Proteomes" id="UP000069940">
    <property type="component" value="Unassembled WGS sequence"/>
</dbReference>
<dbReference type="InterPro" id="IPR056842">
    <property type="entry name" value="THADA-like_TPR_C"/>
</dbReference>
<evidence type="ECO:0000313" key="8">
    <source>
        <dbReference type="Proteomes" id="UP000069940"/>
    </source>
</evidence>
<dbReference type="PANTHER" id="PTHR14387:SF7">
    <property type="entry name" value="THYROID ADENOMA-ASSOCIATED PROTEIN"/>
    <property type="match status" value="1"/>
</dbReference>
<keyword evidence="8" id="KW-1185">Reference proteome</keyword>
<feature type="domain" description="tRNA (32-2'-O)-methyltransferase regulator THADA-like TPR repeats region" evidence="5">
    <location>
        <begin position="481"/>
        <end position="692"/>
    </location>
</feature>
<protein>
    <recommendedName>
        <fullName evidence="3">tRNA (32-2'-O)-methyltransferase regulator THADA</fullName>
    </recommendedName>
</protein>
<dbReference type="PANTHER" id="PTHR14387">
    <property type="entry name" value="THADA/DEATH RECEPTOR INTERACTING PROTEIN"/>
    <property type="match status" value="1"/>
</dbReference>
<dbReference type="Pfam" id="PF25150">
    <property type="entry name" value="TPR_Trm732"/>
    <property type="match status" value="1"/>
</dbReference>
<dbReference type="InterPro" id="IPR056843">
    <property type="entry name" value="THADA-like_TPR"/>
</dbReference>
<dbReference type="InterPro" id="IPR016024">
    <property type="entry name" value="ARM-type_fold"/>
</dbReference>
<dbReference type="Pfam" id="PF25151">
    <property type="entry name" value="TPR_Trm732_C"/>
    <property type="match status" value="1"/>
</dbReference>
<reference evidence="7" key="2">
    <citation type="submission" date="2025-05" db="UniProtKB">
        <authorList>
            <consortium name="EnsemblMetazoa"/>
        </authorList>
    </citation>
    <scope>IDENTIFICATION</scope>
    <source>
        <strain evidence="7">Foshan</strain>
    </source>
</reference>
<dbReference type="InterPro" id="IPR051954">
    <property type="entry name" value="tRNA_methyltransferase_THADA"/>
</dbReference>
<feature type="domain" description="tRNA (32-2'-O)-methyltransferase regulator THADA-like C-terminal TPR repeats region" evidence="6">
    <location>
        <begin position="1145"/>
        <end position="1306"/>
    </location>
</feature>